<evidence type="ECO:0000313" key="2">
    <source>
        <dbReference type="EMBL" id="CAD7000695.1"/>
    </source>
</evidence>
<keyword evidence="1" id="KW-1133">Transmembrane helix</keyword>
<comment type="caution">
    <text evidence="2">The sequence shown here is derived from an EMBL/GenBank/DDBJ whole genome shotgun (WGS) entry which is preliminary data.</text>
</comment>
<reference evidence="2" key="1">
    <citation type="submission" date="2020-11" db="EMBL/GenBank/DDBJ databases">
        <authorList>
            <person name="Whitehead M."/>
        </authorList>
    </citation>
    <scope>NUCLEOTIDE SEQUENCE</scope>
    <source>
        <strain evidence="2">EGII</strain>
    </source>
</reference>
<evidence type="ECO:0000313" key="3">
    <source>
        <dbReference type="Proteomes" id="UP000606786"/>
    </source>
</evidence>
<accession>A0A811URZ0</accession>
<sequence>MFNLPCALISGAREFSFCPLRLAFSAIVALSPSRRSFVVALTHNSGNFFFPLIPLALAFVDLRLGFGVFGLHVAFVAVFMFVRMRKIGETGSLRLYCLMVLMDTCGLQQVCGF</sequence>
<name>A0A811URZ0_CERCA</name>
<keyword evidence="1" id="KW-0812">Transmembrane</keyword>
<dbReference type="EMBL" id="CAJHJT010000012">
    <property type="protein sequence ID" value="CAD7000695.1"/>
    <property type="molecule type" value="Genomic_DNA"/>
</dbReference>
<keyword evidence="3" id="KW-1185">Reference proteome</keyword>
<organism evidence="2 3">
    <name type="scientific">Ceratitis capitata</name>
    <name type="common">Mediterranean fruit fly</name>
    <name type="synonym">Tephritis capitata</name>
    <dbReference type="NCBI Taxonomy" id="7213"/>
    <lineage>
        <taxon>Eukaryota</taxon>
        <taxon>Metazoa</taxon>
        <taxon>Ecdysozoa</taxon>
        <taxon>Arthropoda</taxon>
        <taxon>Hexapoda</taxon>
        <taxon>Insecta</taxon>
        <taxon>Pterygota</taxon>
        <taxon>Neoptera</taxon>
        <taxon>Endopterygota</taxon>
        <taxon>Diptera</taxon>
        <taxon>Brachycera</taxon>
        <taxon>Muscomorpha</taxon>
        <taxon>Tephritoidea</taxon>
        <taxon>Tephritidae</taxon>
        <taxon>Ceratitis</taxon>
        <taxon>Ceratitis</taxon>
    </lineage>
</organism>
<gene>
    <name evidence="2" type="ORF">CCAP1982_LOCUS9169</name>
</gene>
<dbReference type="AlphaFoldDB" id="A0A811URZ0"/>
<keyword evidence="1" id="KW-0472">Membrane</keyword>
<feature type="transmembrane region" description="Helical" evidence="1">
    <location>
        <begin position="49"/>
        <end position="82"/>
    </location>
</feature>
<protein>
    <submittedName>
        <fullName evidence="2">(Mediterranean fruit fly) hypothetical protein</fullName>
    </submittedName>
</protein>
<evidence type="ECO:0000256" key="1">
    <source>
        <dbReference type="SAM" id="Phobius"/>
    </source>
</evidence>
<proteinExistence type="predicted"/>
<dbReference type="Proteomes" id="UP000606786">
    <property type="component" value="Unassembled WGS sequence"/>
</dbReference>